<dbReference type="AlphaFoldDB" id="A0A645IND1"/>
<proteinExistence type="predicted"/>
<evidence type="ECO:0000313" key="1">
    <source>
        <dbReference type="EMBL" id="MPN52362.1"/>
    </source>
</evidence>
<organism evidence="1">
    <name type="scientific">bioreactor metagenome</name>
    <dbReference type="NCBI Taxonomy" id="1076179"/>
    <lineage>
        <taxon>unclassified sequences</taxon>
        <taxon>metagenomes</taxon>
        <taxon>ecological metagenomes</taxon>
    </lineage>
</organism>
<reference evidence="1" key="1">
    <citation type="submission" date="2019-08" db="EMBL/GenBank/DDBJ databases">
        <authorList>
            <person name="Kucharzyk K."/>
            <person name="Murdoch R.W."/>
            <person name="Higgins S."/>
            <person name="Loffler F."/>
        </authorList>
    </citation>
    <scope>NUCLEOTIDE SEQUENCE</scope>
</reference>
<dbReference type="EMBL" id="VSSQ01118400">
    <property type="protein sequence ID" value="MPN52362.1"/>
    <property type="molecule type" value="Genomic_DNA"/>
</dbReference>
<name>A0A645IND1_9ZZZZ</name>
<gene>
    <name evidence="1" type="ORF">SDC9_200023</name>
</gene>
<sequence>MLLLAVFGLFDELALFAGHDEARTFLQAEVAGFDGYFFGRIEEVQIEVIIEAAFA</sequence>
<accession>A0A645IND1</accession>
<comment type="caution">
    <text evidence="1">The sequence shown here is derived from an EMBL/GenBank/DDBJ whole genome shotgun (WGS) entry which is preliminary data.</text>
</comment>
<protein>
    <submittedName>
        <fullName evidence="1">Uncharacterized protein</fullName>
    </submittedName>
</protein>